<name>A0ABX6YQQ8_9RHOB</name>
<dbReference type="Proteomes" id="UP000192422">
    <property type="component" value="Chromosome"/>
</dbReference>
<keyword evidence="1" id="KW-1133">Transmembrane helix</keyword>
<feature type="transmembrane region" description="Helical" evidence="1">
    <location>
        <begin position="320"/>
        <end position="347"/>
    </location>
</feature>
<keyword evidence="1" id="KW-0812">Transmembrane</keyword>
<reference evidence="2 3" key="1">
    <citation type="submission" date="2020-05" db="EMBL/GenBank/DDBJ databases">
        <title>Thioclava electrotropha strain Elox9 finished genome.</title>
        <authorList>
            <person name="Rowe A.R."/>
            <person name="Wilbanks E.G."/>
        </authorList>
    </citation>
    <scope>NUCLEOTIDE SEQUENCE [LARGE SCALE GENOMIC DNA]</scope>
    <source>
        <strain evidence="2 3">Elox9</strain>
    </source>
</reference>
<organism evidence="2 3">
    <name type="scientific">Thioclava electrotropha</name>
    <dbReference type="NCBI Taxonomy" id="1549850"/>
    <lineage>
        <taxon>Bacteria</taxon>
        <taxon>Pseudomonadati</taxon>
        <taxon>Pseudomonadota</taxon>
        <taxon>Alphaproteobacteria</taxon>
        <taxon>Rhodobacterales</taxon>
        <taxon>Paracoccaceae</taxon>
        <taxon>Thioclava</taxon>
    </lineage>
</organism>
<feature type="transmembrane region" description="Helical" evidence="1">
    <location>
        <begin position="73"/>
        <end position="96"/>
    </location>
</feature>
<feature type="transmembrane region" description="Helical" evidence="1">
    <location>
        <begin position="187"/>
        <end position="214"/>
    </location>
</feature>
<evidence type="ECO:0008006" key="4">
    <source>
        <dbReference type="Google" id="ProtNLM"/>
    </source>
</evidence>
<evidence type="ECO:0000256" key="1">
    <source>
        <dbReference type="SAM" id="Phobius"/>
    </source>
</evidence>
<feature type="transmembrane region" description="Helical" evidence="1">
    <location>
        <begin position="46"/>
        <end position="67"/>
    </location>
</feature>
<feature type="transmembrane region" description="Helical" evidence="1">
    <location>
        <begin position="359"/>
        <end position="378"/>
    </location>
</feature>
<keyword evidence="3" id="KW-1185">Reference proteome</keyword>
<dbReference type="EMBL" id="CP053562">
    <property type="protein sequence ID" value="QPZ90008.1"/>
    <property type="molecule type" value="Genomic_DNA"/>
</dbReference>
<accession>A0ABX6YQQ8</accession>
<proteinExistence type="predicted"/>
<feature type="transmembrane region" description="Helical" evidence="1">
    <location>
        <begin position="108"/>
        <end position="129"/>
    </location>
</feature>
<dbReference type="RefSeq" id="WP_083080350.1">
    <property type="nucleotide sequence ID" value="NZ_CP053562.1"/>
</dbReference>
<keyword evidence="1" id="KW-0472">Membrane</keyword>
<feature type="transmembrane region" description="Helical" evidence="1">
    <location>
        <begin position="15"/>
        <end position="39"/>
    </location>
</feature>
<sequence length="428" mass="46334">MVGILIPVALLSEFYYIPVFGGTLRPAHLLAPVVVLIFLPYVSRLFAAPLFWILLGLLFVNLVSALASSTPAAAFTSLLLLFANASIGIATAVLLASGRIDIPKVHALVLFAIYTSVIWSIVQVASFSLGGLNLGLSEQQIGQISAGFAPAFRTEANGFAKFLNTAFLLTFPAVLKLKSKQAFATYAVFIGIGFMLSFTRSVLYTLPITLLLAYGWSKFSGLGRTASRRPVTTGAVFALAVFIFVTQAQSFNKYAAHKISTFFSVKEILTGESSGLRLEWQQALINAFTSSNHNFLFGTGWGQVYYYYNDVAMQAGGADIIVFATYGGIFSAIGYFVFIASALFYTARMSKRTKGTRDSYYYQGILFAVLGVTVTGMINGSLNAPEYWIVMGLAIHTSARARLMSRTRASRVPLTGLQTPSEIAPVAR</sequence>
<evidence type="ECO:0000313" key="2">
    <source>
        <dbReference type="EMBL" id="QPZ90008.1"/>
    </source>
</evidence>
<feature type="transmembrane region" description="Helical" evidence="1">
    <location>
        <begin position="234"/>
        <end position="251"/>
    </location>
</feature>
<evidence type="ECO:0000313" key="3">
    <source>
        <dbReference type="Proteomes" id="UP000192422"/>
    </source>
</evidence>
<gene>
    <name evidence="2" type="ORF">AKL02_003295</name>
</gene>
<protein>
    <recommendedName>
        <fullName evidence="4">O-antigen polymerase</fullName>
    </recommendedName>
</protein>